<dbReference type="OrthoDB" id="10038774at2759"/>
<evidence type="ECO:0000313" key="2">
    <source>
        <dbReference type="Proteomes" id="UP000663852"/>
    </source>
</evidence>
<dbReference type="Proteomes" id="UP000663852">
    <property type="component" value="Unassembled WGS sequence"/>
</dbReference>
<reference evidence="1" key="1">
    <citation type="submission" date="2021-02" db="EMBL/GenBank/DDBJ databases">
        <authorList>
            <person name="Nowell W R."/>
        </authorList>
    </citation>
    <scope>NUCLEOTIDE SEQUENCE</scope>
</reference>
<name>A0A813VDJ2_ADIRI</name>
<proteinExistence type="predicted"/>
<organism evidence="1 2">
    <name type="scientific">Adineta ricciae</name>
    <name type="common">Rotifer</name>
    <dbReference type="NCBI Taxonomy" id="249248"/>
    <lineage>
        <taxon>Eukaryota</taxon>
        <taxon>Metazoa</taxon>
        <taxon>Spiralia</taxon>
        <taxon>Gnathifera</taxon>
        <taxon>Rotifera</taxon>
        <taxon>Eurotatoria</taxon>
        <taxon>Bdelloidea</taxon>
        <taxon>Adinetida</taxon>
        <taxon>Adinetidae</taxon>
        <taxon>Adineta</taxon>
    </lineage>
</organism>
<sequence>MNSTLFEPQSASTPKKFNTCAAFPNLCSTPRPAHIRWSLSKYTPRPVDSSTPQTRKVKKSAVPDLQRLIYPTAQSMKIWLL</sequence>
<accession>A0A813VDJ2</accession>
<protein>
    <submittedName>
        <fullName evidence="1">Uncharacterized protein</fullName>
    </submittedName>
</protein>
<dbReference type="AlphaFoldDB" id="A0A813VDJ2"/>
<evidence type="ECO:0000313" key="1">
    <source>
        <dbReference type="EMBL" id="CAF0839403.1"/>
    </source>
</evidence>
<gene>
    <name evidence="1" type="ORF">EDS130_LOCUS6753</name>
</gene>
<comment type="caution">
    <text evidence="1">The sequence shown here is derived from an EMBL/GenBank/DDBJ whole genome shotgun (WGS) entry which is preliminary data.</text>
</comment>
<dbReference type="EMBL" id="CAJNOJ010000020">
    <property type="protein sequence ID" value="CAF0839403.1"/>
    <property type="molecule type" value="Genomic_DNA"/>
</dbReference>